<keyword evidence="4" id="KW-1185">Reference proteome</keyword>
<proteinExistence type="predicted"/>
<gene>
    <name evidence="3" type="ORF">MPIPNATIZW_LOCUS13723</name>
</gene>
<keyword evidence="1" id="KW-0175">Coiled coil</keyword>
<sequence>MSKRKKLQTSGEGIRPPKHPKLRDSDEDPPSFQFGPLGHPEESKSRSGPVPCTEQSEEESGQEASSSLDKEPGAPSRLLSQAEKEPIPFPPSQNSDRRFVPQFAKPRKTVTRLATAREEDLGSGAFSSETPPEPSAQQAGSQSWQESSELTVSEAWKPGDQTQADGTHSEHSAQNSVTPVSSRGDSQPEVSNDISSEWGMVSLVSESANRDYLLEQGTNLPDAGSTEGGRIPGDLSQEGHLPSRGAEEKEPDRGVPQEEDDQEKGDSILGLVTQGSEPGSAAQAPPDPLQILSRVGIEARGSCSSPEHSSLRISVITDVVTDPIKAEQRALELTRPDEKANTQASASPNGKAPDGGHSRALLIGSPLAGEATGSKGEAEWEAEAPGDVSRSPAASLVLANETQEPSIGAGYSSPVASEMGPVVGQTQVPELDQEGLGGVCTLSLLSQPSGEKAAELGSQSHEQDLGGFSLSLGASDPPLHRETVVGPLLNAKALEGSPDAPESPAGQPKHPDPADQAALELDFLPDSQIQDVLEALNFEAPPEQVSAVSGAGPCWPDTSLSTEGGPLIESQPSTHKGIQPCEATRMEDATDTMRGLIIELSNLNRLIMNAHRDLEAFKRLNYRKAKPAGKAPMPYPSKGAGALPRGEQPWRDL</sequence>
<dbReference type="PANTHER" id="PTHR14583:SF0">
    <property type="entry name" value="BREAK REPAIR MEIOTIC RECOMBINASE RECRUITMENT FACTOR 1"/>
    <property type="match status" value="1"/>
</dbReference>
<dbReference type="InterPro" id="IPR031441">
    <property type="entry name" value="Brme1"/>
</dbReference>
<evidence type="ECO:0000256" key="2">
    <source>
        <dbReference type="SAM" id="MobiDB-lite"/>
    </source>
</evidence>
<evidence type="ECO:0000256" key="1">
    <source>
        <dbReference type="SAM" id="Coils"/>
    </source>
</evidence>
<feature type="region of interest" description="Disordered" evidence="2">
    <location>
        <begin position="448"/>
        <end position="514"/>
    </location>
</feature>
<accession>A0ABP0AA66</accession>
<protein>
    <submittedName>
        <fullName evidence="3">Uncharacterized protein</fullName>
    </submittedName>
</protein>
<feature type="compositionally biased region" description="Basic and acidic residues" evidence="2">
    <location>
        <begin position="327"/>
        <end position="340"/>
    </location>
</feature>
<feature type="region of interest" description="Disordered" evidence="2">
    <location>
        <begin position="214"/>
        <end position="293"/>
    </location>
</feature>
<name>A0ABP0AA66_PIPNA</name>
<feature type="compositionally biased region" description="Polar residues" evidence="2">
    <location>
        <begin position="160"/>
        <end position="195"/>
    </location>
</feature>
<dbReference type="Proteomes" id="UP001314169">
    <property type="component" value="Chromosome 5"/>
</dbReference>
<dbReference type="EMBL" id="OY882862">
    <property type="protein sequence ID" value="CAK6445417.1"/>
    <property type="molecule type" value="Genomic_DNA"/>
</dbReference>
<feature type="region of interest" description="Disordered" evidence="2">
    <location>
        <begin position="1"/>
        <end position="196"/>
    </location>
</feature>
<reference evidence="3" key="1">
    <citation type="submission" date="2023-12" db="EMBL/GenBank/DDBJ databases">
        <authorList>
            <person name="Brown T."/>
        </authorList>
    </citation>
    <scope>NUCLEOTIDE SEQUENCE</scope>
</reference>
<dbReference type="Pfam" id="PF15710">
    <property type="entry name" value="Brme1"/>
    <property type="match status" value="1"/>
</dbReference>
<feature type="region of interest" description="Disordered" evidence="2">
    <location>
        <begin position="625"/>
        <end position="653"/>
    </location>
</feature>
<evidence type="ECO:0000313" key="3">
    <source>
        <dbReference type="EMBL" id="CAK6445417.1"/>
    </source>
</evidence>
<organism evidence="3 4">
    <name type="scientific">Pipistrellus nathusii</name>
    <name type="common">Nathusius' pipistrelle</name>
    <dbReference type="NCBI Taxonomy" id="59473"/>
    <lineage>
        <taxon>Eukaryota</taxon>
        <taxon>Metazoa</taxon>
        <taxon>Chordata</taxon>
        <taxon>Craniata</taxon>
        <taxon>Vertebrata</taxon>
        <taxon>Euteleostomi</taxon>
        <taxon>Mammalia</taxon>
        <taxon>Eutheria</taxon>
        <taxon>Laurasiatheria</taxon>
        <taxon>Chiroptera</taxon>
        <taxon>Yangochiroptera</taxon>
        <taxon>Vespertilionidae</taxon>
        <taxon>Pipistrellus</taxon>
    </lineage>
</organism>
<feature type="coiled-coil region" evidence="1">
    <location>
        <begin position="586"/>
        <end position="620"/>
    </location>
</feature>
<feature type="region of interest" description="Disordered" evidence="2">
    <location>
        <begin position="327"/>
        <end position="413"/>
    </location>
</feature>
<evidence type="ECO:0000313" key="4">
    <source>
        <dbReference type="Proteomes" id="UP001314169"/>
    </source>
</evidence>
<dbReference type="PANTHER" id="PTHR14583">
    <property type="entry name" value="UNCHARACTERIZED PROTEIN C19ORF57 FAMILY MEMBER"/>
    <property type="match status" value="1"/>
</dbReference>
<feature type="compositionally biased region" description="Polar residues" evidence="2">
    <location>
        <begin position="125"/>
        <end position="151"/>
    </location>
</feature>
<feature type="compositionally biased region" description="Basic and acidic residues" evidence="2">
    <location>
        <begin position="245"/>
        <end position="256"/>
    </location>
</feature>